<reference evidence="3" key="1">
    <citation type="submission" date="2025-08" db="UniProtKB">
        <authorList>
            <consortium name="RefSeq"/>
        </authorList>
    </citation>
    <scope>IDENTIFICATION</scope>
    <source>
        <tissue evidence="3">Fruit stalk</tissue>
    </source>
</reference>
<dbReference type="InterPro" id="IPR006527">
    <property type="entry name" value="F-box-assoc_dom_typ1"/>
</dbReference>
<dbReference type="RefSeq" id="XP_022743771.1">
    <property type="nucleotide sequence ID" value="XM_022888036.1"/>
</dbReference>
<evidence type="ECO:0000313" key="2">
    <source>
        <dbReference type="Proteomes" id="UP000515121"/>
    </source>
</evidence>
<evidence type="ECO:0000259" key="1">
    <source>
        <dbReference type="Pfam" id="PF07734"/>
    </source>
</evidence>
<dbReference type="NCBIfam" id="TIGR01640">
    <property type="entry name" value="F_box_assoc_1"/>
    <property type="match status" value="1"/>
</dbReference>
<organism evidence="2 3">
    <name type="scientific">Durio zibethinus</name>
    <name type="common">Durian</name>
    <dbReference type="NCBI Taxonomy" id="66656"/>
    <lineage>
        <taxon>Eukaryota</taxon>
        <taxon>Viridiplantae</taxon>
        <taxon>Streptophyta</taxon>
        <taxon>Embryophyta</taxon>
        <taxon>Tracheophyta</taxon>
        <taxon>Spermatophyta</taxon>
        <taxon>Magnoliopsida</taxon>
        <taxon>eudicotyledons</taxon>
        <taxon>Gunneridae</taxon>
        <taxon>Pentapetalae</taxon>
        <taxon>rosids</taxon>
        <taxon>malvids</taxon>
        <taxon>Malvales</taxon>
        <taxon>Malvaceae</taxon>
        <taxon>Helicteroideae</taxon>
        <taxon>Durio</taxon>
    </lineage>
</organism>
<protein>
    <submittedName>
        <fullName evidence="3">F-box protein At3g07870-like</fullName>
    </submittedName>
</protein>
<accession>A0A6P5YUE4</accession>
<dbReference type="OrthoDB" id="1939031at2759"/>
<dbReference type="Pfam" id="PF07734">
    <property type="entry name" value="FBA_1"/>
    <property type="match status" value="1"/>
</dbReference>
<sequence length="289" mass="33225">MAFFVSIDTFTFMSTTPSTGELRTLPLGNTHSLYYPMYKGQHCSANKLVGFSRDLVTKEYKILRIFSAICYDSLDFDECEIFNLSSDPSASWKWIGLGPYKLAIWQRPVYVNGAIYLFTDENYHESEVIAMFDLHNEKFKAIAHPKCCCLDPFKQRSRTDLVSLRGCVCVAEQTYDSQLNIWIMEEIYISIDESTVIREKLYSINLFLMEFGISNLFLLDFGMSLRFSIAEHKDGTVLLACGWKDKLYLYDQKCQSFSSLTYGTGGLFMPTTFIESLVPLYGTRLPSFY</sequence>
<gene>
    <name evidence="3" type="primary">LOC111294611</name>
</gene>
<feature type="domain" description="F-box associated beta-propeller type 1" evidence="1">
    <location>
        <begin position="37"/>
        <end position="278"/>
    </location>
</feature>
<dbReference type="InterPro" id="IPR017451">
    <property type="entry name" value="F-box-assoc_interact_dom"/>
</dbReference>
<dbReference type="Proteomes" id="UP000515121">
    <property type="component" value="Unplaced"/>
</dbReference>
<dbReference type="KEGG" id="dzi:111294611"/>
<proteinExistence type="predicted"/>
<name>A0A6P5YUE4_DURZI</name>
<dbReference type="PANTHER" id="PTHR31111:SF136">
    <property type="entry name" value="F-BOX ASSOCIATED DOMAIN-CONTAINING PROTEIN"/>
    <property type="match status" value="1"/>
</dbReference>
<keyword evidence="2" id="KW-1185">Reference proteome</keyword>
<dbReference type="GeneID" id="111294611"/>
<dbReference type="PANTHER" id="PTHR31111">
    <property type="entry name" value="BNAA05G37150D PROTEIN-RELATED"/>
    <property type="match status" value="1"/>
</dbReference>
<evidence type="ECO:0000313" key="3">
    <source>
        <dbReference type="RefSeq" id="XP_022743771.1"/>
    </source>
</evidence>
<dbReference type="AlphaFoldDB" id="A0A6P5YUE4"/>